<evidence type="ECO:0000256" key="1">
    <source>
        <dbReference type="ARBA" id="ARBA00023122"/>
    </source>
</evidence>
<evidence type="ECO:0000259" key="4">
    <source>
        <dbReference type="PROSITE" id="PS50042"/>
    </source>
</evidence>
<dbReference type="PROSITE" id="PS50042">
    <property type="entry name" value="CNMP_BINDING_3"/>
    <property type="match status" value="1"/>
</dbReference>
<dbReference type="Pfam" id="PF10335">
    <property type="entry name" value="DUF294_C"/>
    <property type="match status" value="1"/>
</dbReference>
<dbReference type="InterPro" id="IPR005105">
    <property type="entry name" value="GlnD_Uridyltrans_N"/>
</dbReference>
<dbReference type="EMBL" id="FNPI01000008">
    <property type="protein sequence ID" value="SDZ25821.1"/>
    <property type="molecule type" value="Genomic_DNA"/>
</dbReference>
<dbReference type="PROSITE" id="PS51371">
    <property type="entry name" value="CBS"/>
    <property type="match status" value="2"/>
</dbReference>
<dbReference type="InterPro" id="IPR018490">
    <property type="entry name" value="cNMP-bd_dom_sf"/>
</dbReference>
<reference evidence="7" key="1">
    <citation type="submission" date="2016-10" db="EMBL/GenBank/DDBJ databases">
        <authorList>
            <person name="Varghese N."/>
            <person name="Submissions S."/>
        </authorList>
    </citation>
    <scope>NUCLEOTIDE SEQUENCE [LARGE SCALE GENOMIC DNA]</scope>
    <source>
        <strain evidence="7">SP</strain>
    </source>
</reference>
<dbReference type="InterPro" id="IPR046342">
    <property type="entry name" value="CBS_dom_sf"/>
</dbReference>
<dbReference type="InterPro" id="IPR014710">
    <property type="entry name" value="RmlC-like_jellyroll"/>
</dbReference>
<evidence type="ECO:0000259" key="5">
    <source>
        <dbReference type="PROSITE" id="PS51371"/>
    </source>
</evidence>
<dbReference type="AlphaFoldDB" id="A0A1H3RKQ5"/>
<dbReference type="Pfam" id="PF03445">
    <property type="entry name" value="DUF294"/>
    <property type="match status" value="1"/>
</dbReference>
<dbReference type="Pfam" id="PF00027">
    <property type="entry name" value="cNMP_binding"/>
    <property type="match status" value="1"/>
</dbReference>
<protein>
    <submittedName>
        <fullName evidence="6">CBS domain-containing protein</fullName>
    </submittedName>
</protein>
<dbReference type="InterPro" id="IPR000644">
    <property type="entry name" value="CBS_dom"/>
</dbReference>
<dbReference type="Gene3D" id="2.60.120.10">
    <property type="entry name" value="Jelly Rolls"/>
    <property type="match status" value="1"/>
</dbReference>
<dbReference type="InterPro" id="IPR051257">
    <property type="entry name" value="Diverse_CBS-Domain"/>
</dbReference>
<evidence type="ECO:0000256" key="2">
    <source>
        <dbReference type="ARBA" id="ARBA00023159"/>
    </source>
</evidence>
<feature type="domain" description="Cyclic nucleotide-binding" evidence="4">
    <location>
        <begin position="20"/>
        <end position="88"/>
    </location>
</feature>
<keyword evidence="2" id="KW-0010">Activator</keyword>
<dbReference type="GO" id="GO:0008773">
    <property type="term" value="F:[protein-PII] uridylyltransferase activity"/>
    <property type="evidence" value="ECO:0007669"/>
    <property type="project" value="InterPro"/>
</dbReference>
<dbReference type="Pfam" id="PF00571">
    <property type="entry name" value="CBS"/>
    <property type="match status" value="2"/>
</dbReference>
<dbReference type="PANTHER" id="PTHR43080:SF2">
    <property type="entry name" value="CBS DOMAIN-CONTAINING PROTEIN"/>
    <property type="match status" value="1"/>
</dbReference>
<dbReference type="STRING" id="1503961.SAMN05421736_108134"/>
<sequence>MMTKKHCIETLLEAVRFHPFFQGVEHDTALSLIRKCEQRVYQKREVMLTKNKESSGLMLMLSGLAEVYVTNGNYEEVLEVVQKGGMIGFSGLADFLGAGGALKNDVRVDVRAVEDVQALFIPFEVIARRWDDPNVHDYLLTKVAARLRDIYASLAEQVKLARDFGENTAFMLRVQDVMTEGVVSVLPKTPVQEAARKMADRRTSSVLVVDGGKLQGIITERDIVERVVAGNKPLSAYASEIMTSGLTTISRFAYYYEALSVILLKGIKHLPVLEGEKPVGIVTLSDLLRKKNENMIKTIQRIEEAGEDSLSQIKQAIYDVVDTLVRDRVPVLNTLDIVTKLYDRLVIRAIALSVNRLAAKGHKLPGPFAFYQMGSSGRGEQFILTDQDHFLVYAGPSAAESYFAELGVEITASLEAAGYARCKGLMMACEADWRGSIQQWRERLRHWMIESTNDNLLLAQNFFSFRFVYGSKQLNGQFEASIDELLLRSKIFLYRLAQAERESSIPALDQPIRSLFGFRRKSLDMKKEVLFPFHHCLQILALLHREITGTPLEKIKALHEQGVLSSQLTRDLQEALRSILSLYVRHRWQQVKKGVEPSSSLSFAGLSTREKEELMMSLRTFRELQHHVLAHFTL</sequence>
<dbReference type="SUPFAM" id="SSF51206">
    <property type="entry name" value="cAMP-binding domain-like"/>
    <property type="match status" value="1"/>
</dbReference>
<dbReference type="CDD" id="cd05401">
    <property type="entry name" value="NT_GlnE_GlnD_like"/>
    <property type="match status" value="1"/>
</dbReference>
<keyword evidence="1 3" id="KW-0129">CBS domain</keyword>
<feature type="domain" description="CBS" evidence="5">
    <location>
        <begin position="178"/>
        <end position="234"/>
    </location>
</feature>
<dbReference type="SMART" id="SM00116">
    <property type="entry name" value="CBS"/>
    <property type="match status" value="2"/>
</dbReference>
<name>A0A1H3RKQ5_9BACI</name>
<gene>
    <name evidence="6" type="ORF">SAMN05421736_108134</name>
</gene>
<dbReference type="InterPro" id="IPR018821">
    <property type="entry name" value="DUF294_put_nucleoTrafse_sb-bd"/>
</dbReference>
<dbReference type="InterPro" id="IPR000595">
    <property type="entry name" value="cNMP-bd_dom"/>
</dbReference>
<dbReference type="CDD" id="cd04587">
    <property type="entry name" value="CBS_pair_CAP-ED_NT_Pol-beta-like_DUF294_assoc"/>
    <property type="match status" value="1"/>
</dbReference>
<evidence type="ECO:0000256" key="3">
    <source>
        <dbReference type="PROSITE-ProRule" id="PRU00703"/>
    </source>
</evidence>
<dbReference type="PANTHER" id="PTHR43080">
    <property type="entry name" value="CBS DOMAIN-CONTAINING PROTEIN CBSX3, MITOCHONDRIAL"/>
    <property type="match status" value="1"/>
</dbReference>
<evidence type="ECO:0000313" key="7">
    <source>
        <dbReference type="Proteomes" id="UP000198935"/>
    </source>
</evidence>
<proteinExistence type="predicted"/>
<dbReference type="SUPFAM" id="SSF54631">
    <property type="entry name" value="CBS-domain pair"/>
    <property type="match status" value="1"/>
</dbReference>
<keyword evidence="7" id="KW-1185">Reference proteome</keyword>
<dbReference type="Proteomes" id="UP000198935">
    <property type="component" value="Unassembled WGS sequence"/>
</dbReference>
<organism evidence="6 7">
    <name type="scientific">Evansella caseinilytica</name>
    <dbReference type="NCBI Taxonomy" id="1503961"/>
    <lineage>
        <taxon>Bacteria</taxon>
        <taxon>Bacillati</taxon>
        <taxon>Bacillota</taxon>
        <taxon>Bacilli</taxon>
        <taxon>Bacillales</taxon>
        <taxon>Bacillaceae</taxon>
        <taxon>Evansella</taxon>
    </lineage>
</organism>
<dbReference type="CDD" id="cd00038">
    <property type="entry name" value="CAP_ED"/>
    <property type="match status" value="1"/>
</dbReference>
<dbReference type="Gene3D" id="3.10.580.10">
    <property type="entry name" value="CBS-domain"/>
    <property type="match status" value="1"/>
</dbReference>
<accession>A0A1H3RKQ5</accession>
<evidence type="ECO:0000313" key="6">
    <source>
        <dbReference type="EMBL" id="SDZ25821.1"/>
    </source>
</evidence>
<feature type="domain" description="CBS" evidence="5">
    <location>
        <begin position="242"/>
        <end position="298"/>
    </location>
</feature>